<dbReference type="Proteomes" id="UP001501083">
    <property type="component" value="Unassembled WGS sequence"/>
</dbReference>
<dbReference type="PRINTS" id="PR00035">
    <property type="entry name" value="HTHGNTR"/>
</dbReference>
<dbReference type="InterPro" id="IPR051446">
    <property type="entry name" value="HTH_trans_reg/aminotransferase"/>
</dbReference>
<evidence type="ECO:0000259" key="6">
    <source>
        <dbReference type="PROSITE" id="PS50949"/>
    </source>
</evidence>
<evidence type="ECO:0000256" key="2">
    <source>
        <dbReference type="ARBA" id="ARBA00022898"/>
    </source>
</evidence>
<dbReference type="Gene3D" id="1.10.10.10">
    <property type="entry name" value="Winged helix-like DNA-binding domain superfamily/Winged helix DNA-binding domain"/>
    <property type="match status" value="1"/>
</dbReference>
<dbReference type="InterPro" id="IPR015421">
    <property type="entry name" value="PyrdxlP-dep_Trfase_major"/>
</dbReference>
<keyword evidence="5" id="KW-0804">Transcription</keyword>
<dbReference type="SUPFAM" id="SSF53383">
    <property type="entry name" value="PLP-dependent transferases"/>
    <property type="match status" value="1"/>
</dbReference>
<organism evidence="7 8">
    <name type="scientific">Lysobacter panacisoli</name>
    <dbReference type="NCBI Taxonomy" id="1255263"/>
    <lineage>
        <taxon>Bacteria</taxon>
        <taxon>Pseudomonadati</taxon>
        <taxon>Pseudomonadota</taxon>
        <taxon>Gammaproteobacteria</taxon>
        <taxon>Lysobacterales</taxon>
        <taxon>Lysobacteraceae</taxon>
        <taxon>Lysobacter</taxon>
    </lineage>
</organism>
<keyword evidence="2" id="KW-0663">Pyridoxal phosphate</keyword>
<dbReference type="Pfam" id="PF00392">
    <property type="entry name" value="GntR"/>
    <property type="match status" value="1"/>
</dbReference>
<proteinExistence type="inferred from homology"/>
<protein>
    <submittedName>
        <fullName evidence="7">PLP-dependent aminotransferase family protein</fullName>
    </submittedName>
</protein>
<sequence>MELHVVIEGTRGLADQVYRQLRDAIRAGRLAAGQRLPPSRLLAEQLGVSRKTVAQAYSKLTLDRLIVTQVGAGTFVASRLPQSSRPLAQEDLAGRAVARQWQGVETPLRHPLPDARLRYEFIAGASSRRLFPEEEWRQCALHALRRTSTLRGFYAEPEGLLELRDAVSRHVGFSRGVDCRADDLVITNGAQQALDLIARVLIEPGSIVAMEEPGYPLARMLLEAQRAQVVPVPVDDEGIRVDLIPGGTRLIYTTPTHQFPLGMPMSMARRHALLDRARELGAIVVEDDYDSEFRYTAQAFEPLQTLDRWGLVAYIGTFSKSLSPELRLGYAIAPPALRAALVNAKHLSDWHSTTMLQWTLARFMTQGHLLKHIRRCHDVYGERRECLLARLSGDLSPWLEALPTVAGFHLAVRFRRPIPTTQLCQLARRVEVGLYPLDECYRLPSPNPGLLLGFGAIEAEDINPALDRVRTILEQLDA</sequence>
<dbReference type="CDD" id="cd07377">
    <property type="entry name" value="WHTH_GntR"/>
    <property type="match status" value="1"/>
</dbReference>
<dbReference type="InterPro" id="IPR000524">
    <property type="entry name" value="Tscrpt_reg_HTH_GntR"/>
</dbReference>
<dbReference type="InterPro" id="IPR004839">
    <property type="entry name" value="Aminotransferase_I/II_large"/>
</dbReference>
<dbReference type="GO" id="GO:0008483">
    <property type="term" value="F:transaminase activity"/>
    <property type="evidence" value="ECO:0007669"/>
    <property type="project" value="UniProtKB-KW"/>
</dbReference>
<keyword evidence="8" id="KW-1185">Reference proteome</keyword>
<dbReference type="RefSeq" id="WP_158986379.1">
    <property type="nucleotide sequence ID" value="NZ_BAABKY010000002.1"/>
</dbReference>
<accession>A0ABP9LET6</accession>
<dbReference type="Pfam" id="PF00155">
    <property type="entry name" value="Aminotran_1_2"/>
    <property type="match status" value="1"/>
</dbReference>
<dbReference type="CDD" id="cd00609">
    <property type="entry name" value="AAT_like"/>
    <property type="match status" value="1"/>
</dbReference>
<keyword evidence="4" id="KW-0238">DNA-binding</keyword>
<dbReference type="SMART" id="SM00345">
    <property type="entry name" value="HTH_GNTR"/>
    <property type="match status" value="1"/>
</dbReference>
<dbReference type="PROSITE" id="PS50949">
    <property type="entry name" value="HTH_GNTR"/>
    <property type="match status" value="1"/>
</dbReference>
<dbReference type="InterPro" id="IPR036390">
    <property type="entry name" value="WH_DNA-bd_sf"/>
</dbReference>
<comment type="similarity">
    <text evidence="1">In the C-terminal section; belongs to the class-I pyridoxal-phosphate-dependent aminotransferase family.</text>
</comment>
<dbReference type="InterPro" id="IPR036388">
    <property type="entry name" value="WH-like_DNA-bd_sf"/>
</dbReference>
<name>A0ABP9LET6_9GAMM</name>
<dbReference type="SUPFAM" id="SSF46785">
    <property type="entry name" value="Winged helix' DNA-binding domain"/>
    <property type="match status" value="1"/>
</dbReference>
<keyword evidence="7" id="KW-0032">Aminotransferase</keyword>
<reference evidence="8" key="1">
    <citation type="journal article" date="2019" name="Int. J. Syst. Evol. Microbiol.">
        <title>The Global Catalogue of Microorganisms (GCM) 10K type strain sequencing project: providing services to taxonomists for standard genome sequencing and annotation.</title>
        <authorList>
            <consortium name="The Broad Institute Genomics Platform"/>
            <consortium name="The Broad Institute Genome Sequencing Center for Infectious Disease"/>
            <person name="Wu L."/>
            <person name="Ma J."/>
        </authorList>
    </citation>
    <scope>NUCLEOTIDE SEQUENCE [LARGE SCALE GENOMIC DNA]</scope>
    <source>
        <strain evidence="8">JCM 19212</strain>
    </source>
</reference>
<gene>
    <name evidence="7" type="ORF">GCM10025759_15550</name>
</gene>
<dbReference type="PANTHER" id="PTHR46577:SF1">
    <property type="entry name" value="HTH-TYPE TRANSCRIPTIONAL REGULATORY PROTEIN GABR"/>
    <property type="match status" value="1"/>
</dbReference>
<dbReference type="PANTHER" id="PTHR46577">
    <property type="entry name" value="HTH-TYPE TRANSCRIPTIONAL REGULATORY PROTEIN GABR"/>
    <property type="match status" value="1"/>
</dbReference>
<dbReference type="InterPro" id="IPR015424">
    <property type="entry name" value="PyrdxlP-dep_Trfase"/>
</dbReference>
<evidence type="ECO:0000256" key="3">
    <source>
        <dbReference type="ARBA" id="ARBA00023015"/>
    </source>
</evidence>
<evidence type="ECO:0000256" key="1">
    <source>
        <dbReference type="ARBA" id="ARBA00005384"/>
    </source>
</evidence>
<evidence type="ECO:0000256" key="4">
    <source>
        <dbReference type="ARBA" id="ARBA00023125"/>
    </source>
</evidence>
<evidence type="ECO:0000313" key="8">
    <source>
        <dbReference type="Proteomes" id="UP001501083"/>
    </source>
</evidence>
<dbReference type="Gene3D" id="3.40.640.10">
    <property type="entry name" value="Type I PLP-dependent aspartate aminotransferase-like (Major domain)"/>
    <property type="match status" value="1"/>
</dbReference>
<comment type="caution">
    <text evidence="7">The sequence shown here is derived from an EMBL/GenBank/DDBJ whole genome shotgun (WGS) entry which is preliminary data.</text>
</comment>
<evidence type="ECO:0000313" key="7">
    <source>
        <dbReference type="EMBL" id="GAA5073906.1"/>
    </source>
</evidence>
<keyword evidence="7" id="KW-0808">Transferase</keyword>
<keyword evidence="3" id="KW-0805">Transcription regulation</keyword>
<dbReference type="EMBL" id="BAABKY010000002">
    <property type="protein sequence ID" value="GAA5073906.1"/>
    <property type="molecule type" value="Genomic_DNA"/>
</dbReference>
<feature type="domain" description="HTH gntR-type" evidence="6">
    <location>
        <begin position="11"/>
        <end position="79"/>
    </location>
</feature>
<evidence type="ECO:0000256" key="5">
    <source>
        <dbReference type="ARBA" id="ARBA00023163"/>
    </source>
</evidence>